<keyword evidence="3" id="KW-0813">Transport</keyword>
<evidence type="ECO:0000256" key="2">
    <source>
        <dbReference type="ARBA" id="ARBA00009477"/>
    </source>
</evidence>
<dbReference type="InterPro" id="IPR058626">
    <property type="entry name" value="MdtA-like_b-barrel"/>
</dbReference>
<dbReference type="Gene3D" id="2.40.420.20">
    <property type="match status" value="1"/>
</dbReference>
<feature type="region of interest" description="Disordered" evidence="7">
    <location>
        <begin position="372"/>
        <end position="397"/>
    </location>
</feature>
<protein>
    <submittedName>
        <fullName evidence="12">Efflux RND transporter periplasmic adaptor subunit</fullName>
    </submittedName>
</protein>
<evidence type="ECO:0000256" key="4">
    <source>
        <dbReference type="ARBA" id="ARBA00022475"/>
    </source>
</evidence>
<evidence type="ECO:0000259" key="8">
    <source>
        <dbReference type="Pfam" id="PF25876"/>
    </source>
</evidence>
<reference evidence="12 13" key="1">
    <citation type="submission" date="2024-04" db="EMBL/GenBank/DDBJ databases">
        <authorList>
            <person name="Abashina T."/>
            <person name="Shaikin A."/>
        </authorList>
    </citation>
    <scope>NUCLEOTIDE SEQUENCE [LARGE SCALE GENOMIC DNA]</scope>
    <source>
        <strain evidence="12 13">AAFK</strain>
    </source>
</reference>
<keyword evidence="5" id="KW-0997">Cell inner membrane</keyword>
<evidence type="ECO:0000256" key="3">
    <source>
        <dbReference type="ARBA" id="ARBA00022448"/>
    </source>
</evidence>
<dbReference type="Pfam" id="PF25967">
    <property type="entry name" value="RND-MFP_C"/>
    <property type="match status" value="1"/>
</dbReference>
<evidence type="ECO:0000259" key="9">
    <source>
        <dbReference type="Pfam" id="PF25917"/>
    </source>
</evidence>
<comment type="caution">
    <text evidence="12">The sequence shown here is derived from an EMBL/GenBank/DDBJ whole genome shotgun (WGS) entry which is preliminary data.</text>
</comment>
<evidence type="ECO:0000259" key="10">
    <source>
        <dbReference type="Pfam" id="PF25944"/>
    </source>
</evidence>
<evidence type="ECO:0000256" key="6">
    <source>
        <dbReference type="ARBA" id="ARBA00023136"/>
    </source>
</evidence>
<dbReference type="Gene3D" id="2.40.50.100">
    <property type="match status" value="1"/>
</dbReference>
<dbReference type="EMBL" id="JBBPCO010000003">
    <property type="protein sequence ID" value="MEK8089100.1"/>
    <property type="molecule type" value="Genomic_DNA"/>
</dbReference>
<dbReference type="Pfam" id="PF25876">
    <property type="entry name" value="HH_MFP_RND"/>
    <property type="match status" value="1"/>
</dbReference>
<comment type="similarity">
    <text evidence="2">Belongs to the membrane fusion protein (MFP) (TC 8.A.1) family.</text>
</comment>
<keyword evidence="4" id="KW-1003">Cell membrane</keyword>
<evidence type="ECO:0000256" key="5">
    <source>
        <dbReference type="ARBA" id="ARBA00022519"/>
    </source>
</evidence>
<dbReference type="InterPro" id="IPR058625">
    <property type="entry name" value="MdtA-like_BSH"/>
</dbReference>
<dbReference type="NCBIfam" id="TIGR01730">
    <property type="entry name" value="RND_mfp"/>
    <property type="match status" value="1"/>
</dbReference>
<dbReference type="InterPro" id="IPR006143">
    <property type="entry name" value="RND_pump_MFP"/>
</dbReference>
<accession>A0ABU9D8S5</accession>
<dbReference type="InterPro" id="IPR058627">
    <property type="entry name" value="MdtA-like_C"/>
</dbReference>
<gene>
    <name evidence="12" type="ORF">WOB96_04915</name>
</gene>
<dbReference type="RefSeq" id="WP_341370166.1">
    <property type="nucleotide sequence ID" value="NZ_JBBPCO010000003.1"/>
</dbReference>
<feature type="domain" description="Multidrug resistance protein MdtA-like C-terminal permuted SH3" evidence="11">
    <location>
        <begin position="308"/>
        <end position="362"/>
    </location>
</feature>
<dbReference type="Pfam" id="PF25917">
    <property type="entry name" value="BSH_RND"/>
    <property type="match status" value="1"/>
</dbReference>
<dbReference type="Gene3D" id="1.10.287.470">
    <property type="entry name" value="Helix hairpin bin"/>
    <property type="match status" value="1"/>
</dbReference>
<feature type="domain" description="Multidrug resistance protein MdtA-like beta-barrel" evidence="10">
    <location>
        <begin position="221"/>
        <end position="301"/>
    </location>
</feature>
<evidence type="ECO:0000313" key="13">
    <source>
        <dbReference type="Proteomes" id="UP001446205"/>
    </source>
</evidence>
<evidence type="ECO:0000313" key="12">
    <source>
        <dbReference type="EMBL" id="MEK8089100.1"/>
    </source>
</evidence>
<evidence type="ECO:0000259" key="11">
    <source>
        <dbReference type="Pfam" id="PF25967"/>
    </source>
</evidence>
<keyword evidence="13" id="KW-1185">Reference proteome</keyword>
<dbReference type="InterPro" id="IPR058624">
    <property type="entry name" value="MdtA-like_HH"/>
</dbReference>
<dbReference type="Proteomes" id="UP001446205">
    <property type="component" value="Unassembled WGS sequence"/>
</dbReference>
<proteinExistence type="inferred from homology"/>
<feature type="region of interest" description="Disordered" evidence="7">
    <location>
        <begin position="29"/>
        <end position="48"/>
    </location>
</feature>
<dbReference type="Gene3D" id="2.40.30.170">
    <property type="match status" value="1"/>
</dbReference>
<evidence type="ECO:0000256" key="1">
    <source>
        <dbReference type="ARBA" id="ARBA00004236"/>
    </source>
</evidence>
<dbReference type="PANTHER" id="PTHR30469:SF36">
    <property type="entry name" value="BLL3903 PROTEIN"/>
    <property type="match status" value="1"/>
</dbReference>
<feature type="domain" description="Multidrug resistance protein MdtA-like alpha-helical hairpin" evidence="8">
    <location>
        <begin position="115"/>
        <end position="184"/>
    </location>
</feature>
<dbReference type="PANTHER" id="PTHR30469">
    <property type="entry name" value="MULTIDRUG RESISTANCE PROTEIN MDTA"/>
    <property type="match status" value="1"/>
</dbReference>
<comment type="subcellular location">
    <subcellularLocation>
        <location evidence="1">Cell membrane</location>
    </subcellularLocation>
</comment>
<organism evidence="12 13">
    <name type="scientific">Thermithiobacillus plumbiphilus</name>
    <dbReference type="NCBI Taxonomy" id="1729899"/>
    <lineage>
        <taxon>Bacteria</taxon>
        <taxon>Pseudomonadati</taxon>
        <taxon>Pseudomonadota</taxon>
        <taxon>Acidithiobacillia</taxon>
        <taxon>Acidithiobacillales</taxon>
        <taxon>Thermithiobacillaceae</taxon>
        <taxon>Thermithiobacillus</taxon>
    </lineage>
</organism>
<dbReference type="SUPFAM" id="SSF111369">
    <property type="entry name" value="HlyD-like secretion proteins"/>
    <property type="match status" value="1"/>
</dbReference>
<evidence type="ECO:0000256" key="7">
    <source>
        <dbReference type="SAM" id="MobiDB-lite"/>
    </source>
</evidence>
<dbReference type="Pfam" id="PF25944">
    <property type="entry name" value="Beta-barrel_RND"/>
    <property type="match status" value="1"/>
</dbReference>
<keyword evidence="6" id="KW-0472">Membrane</keyword>
<sequence length="397" mass="42392">MKKILITLLVLSLLGALGFGIWWATKPDAPAREGPQSRRGGGAMSGPMPVQVTQAVTRPMPVTLDAIGSVEAGHRVEIRPQVSGTLASVNFTEGQTVREGQLLFRIDPALFEAAVAQARAALQRDQAQLREAQAQARRLQPLASREYITRQEYEQAQANASALAATVAADRAQLRQAEIQLGYSRIHAPISGVAGNLAVRAGNLVGANDTTPLVVINQITPVRVAFNLPQEQLDSVRAAQAQGSVRVQALSQDTGKLLEEGPLVFIDNTVNAANGTVLMKAEMPNQNQTLWPGQFVAVRMILRVQPEALVIPTVALRTGQDGSYVFVAAQGKTQMRPVTLDRQIGELVVIAKGLRPGEQVITQIPRNLAPGQSIRVQGAGGGDGARPNATQRPEARP</sequence>
<feature type="domain" description="Multidrug resistance protein MdtA-like barrel-sandwich hybrid" evidence="9">
    <location>
        <begin position="75"/>
        <end position="216"/>
    </location>
</feature>
<name>A0ABU9D8S5_9PROT</name>